<dbReference type="AlphaFoldDB" id="A0A820LC18"/>
<accession>A0A820LC18</accession>
<name>A0A820LC18_9BILA</name>
<dbReference type="EMBL" id="CAJOAX010065632">
    <property type="protein sequence ID" value="CAF4356790.1"/>
    <property type="molecule type" value="Genomic_DNA"/>
</dbReference>
<proteinExistence type="predicted"/>
<feature type="non-terminal residue" evidence="1">
    <location>
        <position position="53"/>
    </location>
</feature>
<organism evidence="1 2">
    <name type="scientific">Rotaria sordida</name>
    <dbReference type="NCBI Taxonomy" id="392033"/>
    <lineage>
        <taxon>Eukaryota</taxon>
        <taxon>Metazoa</taxon>
        <taxon>Spiralia</taxon>
        <taxon>Gnathifera</taxon>
        <taxon>Rotifera</taxon>
        <taxon>Eurotatoria</taxon>
        <taxon>Bdelloidea</taxon>
        <taxon>Philodinida</taxon>
        <taxon>Philodinidae</taxon>
        <taxon>Rotaria</taxon>
    </lineage>
</organism>
<comment type="caution">
    <text evidence="1">The sequence shown here is derived from an EMBL/GenBank/DDBJ whole genome shotgun (WGS) entry which is preliminary data.</text>
</comment>
<evidence type="ECO:0000313" key="1">
    <source>
        <dbReference type="EMBL" id="CAF4356790.1"/>
    </source>
</evidence>
<protein>
    <submittedName>
        <fullName evidence="1">Uncharacterized protein</fullName>
    </submittedName>
</protein>
<dbReference type="Proteomes" id="UP000663823">
    <property type="component" value="Unassembled WGS sequence"/>
</dbReference>
<gene>
    <name evidence="1" type="ORF">OTI717_LOCUS43723</name>
</gene>
<evidence type="ECO:0000313" key="2">
    <source>
        <dbReference type="Proteomes" id="UP000663823"/>
    </source>
</evidence>
<reference evidence="1" key="1">
    <citation type="submission" date="2021-02" db="EMBL/GenBank/DDBJ databases">
        <authorList>
            <person name="Nowell W R."/>
        </authorList>
    </citation>
    <scope>NUCLEOTIDE SEQUENCE</scope>
</reference>
<feature type="non-terminal residue" evidence="1">
    <location>
        <position position="1"/>
    </location>
</feature>
<sequence>IKGQVFRRRIRLYEWLKDHDKLNCCRLSFDTFRRAINPCQLELTESELSLLED</sequence>